<dbReference type="SUPFAM" id="SSF51905">
    <property type="entry name" value="FAD/NAD(P)-binding domain"/>
    <property type="match status" value="1"/>
</dbReference>
<dbReference type="Gene3D" id="3.50.50.60">
    <property type="entry name" value="FAD/NAD(P)-binding domain"/>
    <property type="match status" value="1"/>
</dbReference>
<gene>
    <name evidence="3" type="ORF">QBC47DRAFT_423801</name>
</gene>
<evidence type="ECO:0000259" key="2">
    <source>
        <dbReference type="Pfam" id="PF01266"/>
    </source>
</evidence>
<evidence type="ECO:0000313" key="3">
    <source>
        <dbReference type="EMBL" id="KAK1754006.1"/>
    </source>
</evidence>
<dbReference type="AlphaFoldDB" id="A0AAJ0B978"/>
<sequence length="470" mass="51506">MDERARIPVTLPRDNPTTSYWQDPPDASIADLRSTPVLPPTADTVIIGSGITGAATAWHLLQLNPLKSQSVVMLEARQACSGATGRNGGHTKAASYRSFPAHAAKYGVEMACQIARLELANILAVHAFARDHSIPCDLNACDTVDVVYDPVQWEEAKVSVAAMREALGEGDPAAEYALYSTDEMREKFYVHDGVFAGKTEKVCGGVGYFAGSISGYLFTVGVLKMCLDRGLNLQTGTPATELVRQQDGKWAINTPRGRIISNRVVLATNGYTAALVPEFQGVLVPFRGQITAHRPGTALPERGCLPTTYSFIYEKGYEYMVPRPKGSKFEGDIIMGGGLVRAPDDELDEFGTTDDTTLNETISKYLRDTTPRYFGPDWGEDDPAGRIRREWTGIMGHSPDGFPFVGEMPGRPGLWVSCSFQGHGMVLCWMSSKGLVEMMEGRDGDELASWFPSVFRVTKERLEQRFQGRL</sequence>
<feature type="region of interest" description="Disordered" evidence="1">
    <location>
        <begin position="1"/>
        <end position="23"/>
    </location>
</feature>
<dbReference type="InterPro" id="IPR006076">
    <property type="entry name" value="FAD-dep_OxRdtase"/>
</dbReference>
<reference evidence="3" key="1">
    <citation type="submission" date="2023-06" db="EMBL/GenBank/DDBJ databases">
        <title>Genome-scale phylogeny and comparative genomics of the fungal order Sordariales.</title>
        <authorList>
            <consortium name="Lawrence Berkeley National Laboratory"/>
            <person name="Hensen N."/>
            <person name="Bonometti L."/>
            <person name="Westerberg I."/>
            <person name="Brannstrom I.O."/>
            <person name="Guillou S."/>
            <person name="Cros-Aarteil S."/>
            <person name="Calhoun S."/>
            <person name="Haridas S."/>
            <person name="Kuo A."/>
            <person name="Mondo S."/>
            <person name="Pangilinan J."/>
            <person name="Riley R."/>
            <person name="Labutti K."/>
            <person name="Andreopoulos B."/>
            <person name="Lipzen A."/>
            <person name="Chen C."/>
            <person name="Yanf M."/>
            <person name="Daum C."/>
            <person name="Ng V."/>
            <person name="Clum A."/>
            <person name="Steindorff A."/>
            <person name="Ohm R."/>
            <person name="Martin F."/>
            <person name="Silar P."/>
            <person name="Natvig D."/>
            <person name="Lalanne C."/>
            <person name="Gautier V."/>
            <person name="Ament-Velasquez S.L."/>
            <person name="Kruys A."/>
            <person name="Hutchinson M.I."/>
            <person name="Powell A.J."/>
            <person name="Barry K."/>
            <person name="Miller A.N."/>
            <person name="Grigoriev I.V."/>
            <person name="Debuchy R."/>
            <person name="Gladieux P."/>
            <person name="Thoren M.H."/>
            <person name="Johannesson H."/>
        </authorList>
    </citation>
    <scope>NUCLEOTIDE SEQUENCE</scope>
    <source>
        <strain evidence="3">PSN4</strain>
    </source>
</reference>
<name>A0AAJ0B978_9PEZI</name>
<organism evidence="3 4">
    <name type="scientific">Echria macrotheca</name>
    <dbReference type="NCBI Taxonomy" id="438768"/>
    <lineage>
        <taxon>Eukaryota</taxon>
        <taxon>Fungi</taxon>
        <taxon>Dikarya</taxon>
        <taxon>Ascomycota</taxon>
        <taxon>Pezizomycotina</taxon>
        <taxon>Sordariomycetes</taxon>
        <taxon>Sordariomycetidae</taxon>
        <taxon>Sordariales</taxon>
        <taxon>Schizotheciaceae</taxon>
        <taxon>Echria</taxon>
    </lineage>
</organism>
<evidence type="ECO:0000256" key="1">
    <source>
        <dbReference type="SAM" id="MobiDB-lite"/>
    </source>
</evidence>
<dbReference type="PANTHER" id="PTHR13847">
    <property type="entry name" value="SARCOSINE DEHYDROGENASE-RELATED"/>
    <property type="match status" value="1"/>
</dbReference>
<feature type="domain" description="FAD dependent oxidoreductase" evidence="2">
    <location>
        <begin position="43"/>
        <end position="437"/>
    </location>
</feature>
<dbReference type="InterPro" id="IPR036188">
    <property type="entry name" value="FAD/NAD-bd_sf"/>
</dbReference>
<comment type="caution">
    <text evidence="3">The sequence shown here is derived from an EMBL/GenBank/DDBJ whole genome shotgun (WGS) entry which is preliminary data.</text>
</comment>
<dbReference type="EMBL" id="MU839836">
    <property type="protein sequence ID" value="KAK1754006.1"/>
    <property type="molecule type" value="Genomic_DNA"/>
</dbReference>
<accession>A0AAJ0B978</accession>
<proteinExistence type="predicted"/>
<evidence type="ECO:0000313" key="4">
    <source>
        <dbReference type="Proteomes" id="UP001239445"/>
    </source>
</evidence>
<dbReference type="PANTHER" id="PTHR13847:SF284">
    <property type="entry name" value="FAD DEPENDENT OXIDOREDUCTASE DOMAIN-CONTAINING PROTEIN"/>
    <property type="match status" value="1"/>
</dbReference>
<protein>
    <submittedName>
        <fullName evidence="3">Fad dependent oxidoreductase</fullName>
    </submittedName>
</protein>
<dbReference type="Gene3D" id="3.30.9.10">
    <property type="entry name" value="D-Amino Acid Oxidase, subunit A, domain 2"/>
    <property type="match status" value="1"/>
</dbReference>
<dbReference type="Proteomes" id="UP001239445">
    <property type="component" value="Unassembled WGS sequence"/>
</dbReference>
<dbReference type="Pfam" id="PF01266">
    <property type="entry name" value="DAO"/>
    <property type="match status" value="1"/>
</dbReference>
<dbReference type="GO" id="GO:0005737">
    <property type="term" value="C:cytoplasm"/>
    <property type="evidence" value="ECO:0007669"/>
    <property type="project" value="TreeGrafter"/>
</dbReference>
<keyword evidence="4" id="KW-1185">Reference proteome</keyword>